<keyword evidence="4" id="KW-1185">Reference proteome</keyword>
<evidence type="ECO:0000313" key="4">
    <source>
        <dbReference type="Proteomes" id="UP000078343"/>
    </source>
</evidence>
<keyword evidence="1" id="KW-1133">Transmembrane helix</keyword>
<keyword evidence="1" id="KW-0472">Membrane</keyword>
<dbReference type="Proteomes" id="UP000078343">
    <property type="component" value="Unassembled WGS sequence"/>
</dbReference>
<evidence type="ECO:0000313" key="3">
    <source>
        <dbReference type="EMBL" id="OAP55971.1"/>
    </source>
</evidence>
<dbReference type="GeneID" id="30014291"/>
<sequence>MKTSTLFLAAASTLLSLATGIRLPPAEQGSDLAYYVSRPDLRPPLLRLNTYEADAVTPGYWFLSPFYNPMVSRTEDEYIPYQNGPHIYDHRGDLVWSGGPMFEFRKVLDFRAGEVNGSKVLTAVAGIARLPQSNYSVAPTGFIINEKYQVAQEIDLSGTYDMHEFNSIDNNRIIIATISDVPVDLTDLGLPNRKIKVKAGGFREWDFTAGKNVFEWQSTDHISVADSMIELPPEHYRYWDAFHLNSITKDARGDYLVSLRHTSTVYKISGNDGSIIWRLGGKYSNFQQNFNFSGQHHARILAEDDAGMTITLFDNAADDRGPPAYTADASSMQVIKVYDREEPRRAELLAQYVRPDGQLTDKRGSAQILESGNAFICWSMNGYISEHTADGRLVLEARFLGDRYDTYRGYHFADWVGRPAEPPALVSYAHPGGSPKTVPSTVLYVSWNGATEVASWTFYGASSVGSDDTFHKLGSVSKVSFESSMAVAGYWRYTYAEAYDVYRNLLGTSEVKVTVLPEYAESQFERDDDSGIHDFSASLSVSEGALTLQASKPVAGFFAFVALVCILYTAISLSLRAWRRWRQWARRYLYHELQDHEKTLREDETHALYTYPDVCPENDDEENDGEV</sequence>
<dbReference type="EMBL" id="LVYI01000010">
    <property type="protein sequence ID" value="OAP55971.1"/>
    <property type="molecule type" value="Genomic_DNA"/>
</dbReference>
<name>A0A178Z901_9EURO</name>
<dbReference type="InterPro" id="IPR053143">
    <property type="entry name" value="Arylsulfate_ST"/>
</dbReference>
<feature type="signal peptide" evidence="2">
    <location>
        <begin position="1"/>
        <end position="20"/>
    </location>
</feature>
<dbReference type="OrthoDB" id="5427350at2759"/>
<evidence type="ECO:0000256" key="2">
    <source>
        <dbReference type="SAM" id="SignalP"/>
    </source>
</evidence>
<dbReference type="AlphaFoldDB" id="A0A178Z901"/>
<dbReference type="InterPro" id="IPR039535">
    <property type="entry name" value="ASST-like"/>
</dbReference>
<dbReference type="Pfam" id="PF14269">
    <property type="entry name" value="Arylsulfotran_2"/>
    <property type="match status" value="1"/>
</dbReference>
<keyword evidence="1" id="KW-0812">Transmembrane</keyword>
<proteinExistence type="predicted"/>
<protein>
    <recommendedName>
        <fullName evidence="5">ASST-domain-containing protein</fullName>
    </recommendedName>
</protein>
<evidence type="ECO:0008006" key="5">
    <source>
        <dbReference type="Google" id="ProtNLM"/>
    </source>
</evidence>
<evidence type="ECO:0000256" key="1">
    <source>
        <dbReference type="SAM" id="Phobius"/>
    </source>
</evidence>
<dbReference type="RefSeq" id="XP_018689338.1">
    <property type="nucleotide sequence ID" value="XM_018841629.1"/>
</dbReference>
<comment type="caution">
    <text evidence="3">The sequence shown here is derived from an EMBL/GenBank/DDBJ whole genome shotgun (WGS) entry which is preliminary data.</text>
</comment>
<feature type="chain" id="PRO_5008098333" description="ASST-domain-containing protein" evidence="2">
    <location>
        <begin position="21"/>
        <end position="627"/>
    </location>
</feature>
<gene>
    <name evidence="3" type="ORF">AYL99_10123</name>
</gene>
<dbReference type="STRING" id="1367422.A0A178Z901"/>
<accession>A0A178Z901</accession>
<organism evidence="3 4">
    <name type="scientific">Fonsecaea erecta</name>
    <dbReference type="NCBI Taxonomy" id="1367422"/>
    <lineage>
        <taxon>Eukaryota</taxon>
        <taxon>Fungi</taxon>
        <taxon>Dikarya</taxon>
        <taxon>Ascomycota</taxon>
        <taxon>Pezizomycotina</taxon>
        <taxon>Eurotiomycetes</taxon>
        <taxon>Chaetothyriomycetidae</taxon>
        <taxon>Chaetothyriales</taxon>
        <taxon>Herpotrichiellaceae</taxon>
        <taxon>Fonsecaea</taxon>
    </lineage>
</organism>
<dbReference type="PANTHER" id="PTHR35340:SF8">
    <property type="entry name" value="ASST-DOMAIN-CONTAINING PROTEIN"/>
    <property type="match status" value="1"/>
</dbReference>
<feature type="transmembrane region" description="Helical" evidence="1">
    <location>
        <begin position="557"/>
        <end position="578"/>
    </location>
</feature>
<keyword evidence="2" id="KW-0732">Signal</keyword>
<reference evidence="3 4" key="1">
    <citation type="submission" date="2016-04" db="EMBL/GenBank/DDBJ databases">
        <title>Draft genome of Fonsecaea erecta CBS 125763.</title>
        <authorList>
            <person name="Weiss V.A."/>
            <person name="Vicente V.A."/>
            <person name="Raittz R.T."/>
            <person name="Moreno L.F."/>
            <person name="De Souza E.M."/>
            <person name="Pedrosa F.O."/>
            <person name="Steffens M.B."/>
            <person name="Faoro H."/>
            <person name="Tadra-Sfeir M.Z."/>
            <person name="Najafzadeh M.J."/>
            <person name="Felipe M.S."/>
            <person name="Teixeira M."/>
            <person name="Sun J."/>
            <person name="Xi L."/>
            <person name="Gomes R."/>
            <person name="De Azevedo C.M."/>
            <person name="Salgado C.G."/>
            <person name="Da Silva M.B."/>
            <person name="Nascimento M.F."/>
            <person name="Queiroz-Telles F."/>
            <person name="Attili D.S."/>
            <person name="Gorbushina A."/>
        </authorList>
    </citation>
    <scope>NUCLEOTIDE SEQUENCE [LARGE SCALE GENOMIC DNA]</scope>
    <source>
        <strain evidence="3 4">CBS 125763</strain>
    </source>
</reference>
<dbReference type="PANTHER" id="PTHR35340">
    <property type="entry name" value="PQQ ENZYME REPEAT PROTEIN-RELATED"/>
    <property type="match status" value="1"/>
</dbReference>